<feature type="chain" id="PRO_5002222433" evidence="2">
    <location>
        <begin position="23"/>
        <end position="431"/>
    </location>
</feature>
<feature type="compositionally biased region" description="Low complexity" evidence="1">
    <location>
        <begin position="215"/>
        <end position="326"/>
    </location>
</feature>
<dbReference type="EMBL" id="KN838668">
    <property type="protein sequence ID" value="KIJ98484.1"/>
    <property type="molecule type" value="Genomic_DNA"/>
</dbReference>
<feature type="region of interest" description="Disordered" evidence="1">
    <location>
        <begin position="208"/>
        <end position="415"/>
    </location>
</feature>
<reference evidence="4" key="2">
    <citation type="submission" date="2015-01" db="EMBL/GenBank/DDBJ databases">
        <title>Evolutionary Origins and Diversification of the Mycorrhizal Mutualists.</title>
        <authorList>
            <consortium name="DOE Joint Genome Institute"/>
            <consortium name="Mycorrhizal Genomics Consortium"/>
            <person name="Kohler A."/>
            <person name="Kuo A."/>
            <person name="Nagy L.G."/>
            <person name="Floudas D."/>
            <person name="Copeland A."/>
            <person name="Barry K.W."/>
            <person name="Cichocki N."/>
            <person name="Veneault-Fourrey C."/>
            <person name="LaButti K."/>
            <person name="Lindquist E.A."/>
            <person name="Lipzen A."/>
            <person name="Lundell T."/>
            <person name="Morin E."/>
            <person name="Murat C."/>
            <person name="Riley R."/>
            <person name="Ohm R."/>
            <person name="Sun H."/>
            <person name="Tunlid A."/>
            <person name="Henrissat B."/>
            <person name="Grigoriev I.V."/>
            <person name="Hibbett D.S."/>
            <person name="Martin F."/>
        </authorList>
    </citation>
    <scope>NUCLEOTIDE SEQUENCE [LARGE SCALE GENOMIC DNA]</scope>
    <source>
        <strain evidence="4">LaAM-08-1</strain>
    </source>
</reference>
<dbReference type="OrthoDB" id="3068363at2759"/>
<reference evidence="3 4" key="1">
    <citation type="submission" date="2014-04" db="EMBL/GenBank/DDBJ databases">
        <authorList>
            <consortium name="DOE Joint Genome Institute"/>
            <person name="Kuo A."/>
            <person name="Kohler A."/>
            <person name="Nagy L.G."/>
            <person name="Floudas D."/>
            <person name="Copeland A."/>
            <person name="Barry K.W."/>
            <person name="Cichocki N."/>
            <person name="Veneault-Fourrey C."/>
            <person name="LaButti K."/>
            <person name="Lindquist E.A."/>
            <person name="Lipzen A."/>
            <person name="Lundell T."/>
            <person name="Morin E."/>
            <person name="Murat C."/>
            <person name="Sun H."/>
            <person name="Tunlid A."/>
            <person name="Henrissat B."/>
            <person name="Grigoriev I.V."/>
            <person name="Hibbett D.S."/>
            <person name="Martin F."/>
            <person name="Nordberg H.P."/>
            <person name="Cantor M.N."/>
            <person name="Hua S.X."/>
        </authorList>
    </citation>
    <scope>NUCLEOTIDE SEQUENCE [LARGE SCALE GENOMIC DNA]</scope>
    <source>
        <strain evidence="3 4">LaAM-08-1</strain>
    </source>
</reference>
<protein>
    <submittedName>
        <fullName evidence="3">Uncharacterized protein</fullName>
    </submittedName>
</protein>
<evidence type="ECO:0000256" key="2">
    <source>
        <dbReference type="SAM" id="SignalP"/>
    </source>
</evidence>
<name>A0A0C9WMU1_9AGAR</name>
<accession>A0A0C9WMU1</accession>
<evidence type="ECO:0000256" key="1">
    <source>
        <dbReference type="SAM" id="MobiDB-lite"/>
    </source>
</evidence>
<dbReference type="AlphaFoldDB" id="A0A0C9WMU1"/>
<feature type="compositionally biased region" description="Basic and acidic residues" evidence="1">
    <location>
        <begin position="331"/>
        <end position="345"/>
    </location>
</feature>
<dbReference type="HOGENOM" id="CLU_636253_0_0_1"/>
<gene>
    <name evidence="3" type="ORF">K443DRAFT_680771</name>
</gene>
<proteinExistence type="predicted"/>
<keyword evidence="2" id="KW-0732">Signal</keyword>
<keyword evidence="4" id="KW-1185">Reference proteome</keyword>
<organism evidence="3 4">
    <name type="scientific">Laccaria amethystina LaAM-08-1</name>
    <dbReference type="NCBI Taxonomy" id="1095629"/>
    <lineage>
        <taxon>Eukaryota</taxon>
        <taxon>Fungi</taxon>
        <taxon>Dikarya</taxon>
        <taxon>Basidiomycota</taxon>
        <taxon>Agaricomycotina</taxon>
        <taxon>Agaricomycetes</taxon>
        <taxon>Agaricomycetidae</taxon>
        <taxon>Agaricales</taxon>
        <taxon>Agaricineae</taxon>
        <taxon>Hydnangiaceae</taxon>
        <taxon>Laccaria</taxon>
    </lineage>
</organism>
<evidence type="ECO:0000313" key="3">
    <source>
        <dbReference type="EMBL" id="KIJ98484.1"/>
    </source>
</evidence>
<sequence>MISSASTLLLATLVFNAASVFGAPIRYPNADMVVRADITEPVVPRARFASSREVPEVRDTVPPLVEKREASTEGSNLPRRFPRRVYHDFYQKRADPVEPPVARAPKPDSERRFPRRVYSDLYAERADTPPVARAEKPESERRFARRALYEKRHDTAAPAVPTAVANSTDTTAVIKNFIDSTTNQTLQPGTTIKETTVLMNKVTYVSDKNAPAPPNNQCNPAPAAGSSSIPSGTPTAAATSASATGSTVPTSSADPAATTSASATGVTAPSSSADPAAATPSSATSSSDAQPTPAPGAAGPSAPAPAADASATTTTAADPAASSDATNSRRFIKEVNNEPVAREPQSEMQLEGMPSGQMSEAMPFDEAPAPHKRTEPLVPREPAPVVQRTSGPTERHEPAPTQQRKRGPILPRRLGFSGAALASLARRSNDH</sequence>
<feature type="signal peptide" evidence="2">
    <location>
        <begin position="1"/>
        <end position="22"/>
    </location>
</feature>
<dbReference type="Proteomes" id="UP000054477">
    <property type="component" value="Unassembled WGS sequence"/>
</dbReference>
<evidence type="ECO:0000313" key="4">
    <source>
        <dbReference type="Proteomes" id="UP000054477"/>
    </source>
</evidence>